<keyword evidence="2 5" id="KW-0159">Chromosome partition</keyword>
<reference evidence="6" key="1">
    <citation type="journal article" date="2014" name="Int. J. Syst. Evol. Microbiol.">
        <title>Complete genome sequence of Corynebacterium casei LMG S-19264T (=DSM 44701T), isolated from a smear-ripened cheese.</title>
        <authorList>
            <consortium name="US DOE Joint Genome Institute (JGI-PGF)"/>
            <person name="Walter F."/>
            <person name="Albersmeier A."/>
            <person name="Kalinowski J."/>
            <person name="Ruckert C."/>
        </authorList>
    </citation>
    <scope>NUCLEOTIDE SEQUENCE</scope>
    <source>
        <strain evidence="6">CGMCC 1.12153</strain>
    </source>
</reference>
<evidence type="ECO:0000256" key="2">
    <source>
        <dbReference type="ARBA" id="ARBA00022829"/>
    </source>
</evidence>
<organism evidence="6 7">
    <name type="scientific">Halobacillus andaensis</name>
    <dbReference type="NCBI Taxonomy" id="1176239"/>
    <lineage>
        <taxon>Bacteria</taxon>
        <taxon>Bacillati</taxon>
        <taxon>Bacillota</taxon>
        <taxon>Bacilli</taxon>
        <taxon>Bacillales</taxon>
        <taxon>Bacillaceae</taxon>
        <taxon>Halobacillus</taxon>
    </lineage>
</organism>
<reference evidence="6" key="2">
    <citation type="submission" date="2020-09" db="EMBL/GenBank/DDBJ databases">
        <authorList>
            <person name="Sun Q."/>
            <person name="Zhou Y."/>
        </authorList>
    </citation>
    <scope>NUCLEOTIDE SEQUENCE</scope>
    <source>
        <strain evidence="6">CGMCC 1.12153</strain>
    </source>
</reference>
<dbReference type="PANTHER" id="PTHR33969:SF2">
    <property type="entry name" value="SEGREGATION AND CONDENSATION PROTEIN A"/>
    <property type="match status" value="1"/>
</dbReference>
<dbReference type="GO" id="GO:0051301">
    <property type="term" value="P:cell division"/>
    <property type="evidence" value="ECO:0007669"/>
    <property type="project" value="UniProtKB-KW"/>
</dbReference>
<dbReference type="Gene3D" id="1.10.10.580">
    <property type="entry name" value="Structural maintenance of chromosome 1. Chain E"/>
    <property type="match status" value="1"/>
</dbReference>
<dbReference type="HAMAP" id="MF_01805">
    <property type="entry name" value="ScpA"/>
    <property type="match status" value="1"/>
</dbReference>
<dbReference type="GO" id="GO:0007059">
    <property type="term" value="P:chromosome segregation"/>
    <property type="evidence" value="ECO:0007669"/>
    <property type="project" value="UniProtKB-UniRule"/>
</dbReference>
<gene>
    <name evidence="5 6" type="primary">scpA</name>
    <name evidence="6" type="ORF">GCM10010954_04300</name>
</gene>
<dbReference type="Proteomes" id="UP000660110">
    <property type="component" value="Unassembled WGS sequence"/>
</dbReference>
<comment type="caution">
    <text evidence="6">The sequence shown here is derived from an EMBL/GenBank/DDBJ whole genome shotgun (WGS) entry which is preliminary data.</text>
</comment>
<dbReference type="InterPro" id="IPR003768">
    <property type="entry name" value="ScpA"/>
</dbReference>
<name>A0A917AZ13_HALAA</name>
<keyword evidence="5" id="KW-0963">Cytoplasm</keyword>
<evidence type="ECO:0000256" key="4">
    <source>
        <dbReference type="ARBA" id="ARBA00044777"/>
    </source>
</evidence>
<dbReference type="InterPro" id="IPR023093">
    <property type="entry name" value="ScpA-like_C"/>
</dbReference>
<keyword evidence="1 5" id="KW-0132">Cell division</keyword>
<dbReference type="GO" id="GO:0006260">
    <property type="term" value="P:DNA replication"/>
    <property type="evidence" value="ECO:0007669"/>
    <property type="project" value="UniProtKB-UniRule"/>
</dbReference>
<keyword evidence="7" id="KW-1185">Reference proteome</keyword>
<evidence type="ECO:0000256" key="1">
    <source>
        <dbReference type="ARBA" id="ARBA00022618"/>
    </source>
</evidence>
<dbReference type="Gene3D" id="6.10.250.2410">
    <property type="match status" value="1"/>
</dbReference>
<dbReference type="RefSeq" id="WP_188375815.1">
    <property type="nucleotide sequence ID" value="NZ_BMEL01000001.1"/>
</dbReference>
<proteinExistence type="inferred from homology"/>
<dbReference type="Pfam" id="PF02616">
    <property type="entry name" value="SMC_ScpA"/>
    <property type="match status" value="1"/>
</dbReference>
<keyword evidence="3 5" id="KW-0131">Cell cycle</keyword>
<dbReference type="GO" id="GO:0005737">
    <property type="term" value="C:cytoplasm"/>
    <property type="evidence" value="ECO:0007669"/>
    <property type="project" value="UniProtKB-SubCell"/>
</dbReference>
<comment type="subcellular location">
    <subcellularLocation>
        <location evidence="5">Cytoplasm</location>
    </subcellularLocation>
    <text evidence="5">Associated with two foci at the outer edges of the nucleoid region in young cells, and at four foci within both cell halves in older cells.</text>
</comment>
<comment type="function">
    <text evidence="5">Participates in chromosomal partition during cell division. May act via the formation of a condensin-like complex containing Smc and ScpB that pull DNA away from mid-cell into both cell halves.</text>
</comment>
<comment type="similarity">
    <text evidence="5">Belongs to the ScpA family.</text>
</comment>
<sequence>MTDRYHVKLEGFEGPLDLLLHLINRYEIDIYDIPVSTITEQYMNYIHAMQELELNVASEYLVMAATLLAIKSQMLLPSPSLNDEFVDEEAEDPREELINRLIEYKKYKNAAEDLKNKELEENRIYTRPQMIIEHNEGEEVPITPGEASVFEMVEAVQRLLKKSKQKTTNETKIKRDEVSIQLRMDDILKKVEVSTEGTRFYDLFEEHTRSHVVVSFIAILELMKNNDIICTQSNHFDELMIFRTLEQEETNVIDVEQN</sequence>
<dbReference type="PANTHER" id="PTHR33969">
    <property type="entry name" value="SEGREGATION AND CONDENSATION PROTEIN A"/>
    <property type="match status" value="1"/>
</dbReference>
<accession>A0A917AZ13</accession>
<evidence type="ECO:0000256" key="3">
    <source>
        <dbReference type="ARBA" id="ARBA00023306"/>
    </source>
</evidence>
<evidence type="ECO:0000313" key="6">
    <source>
        <dbReference type="EMBL" id="GGF08962.1"/>
    </source>
</evidence>
<protein>
    <recommendedName>
        <fullName evidence="4 5">Segregation and condensation protein A</fullName>
    </recommendedName>
</protein>
<evidence type="ECO:0000256" key="5">
    <source>
        <dbReference type="HAMAP-Rule" id="MF_01805"/>
    </source>
</evidence>
<comment type="subunit">
    <text evidence="5">Component of a cohesin-like complex composed of ScpA, ScpB and the Smc homodimer, in which ScpA and ScpB bind to the head domain of Smc. The presence of the three proteins is required for the association of the complex with DNA.</text>
</comment>
<dbReference type="AlphaFoldDB" id="A0A917AZ13"/>
<dbReference type="NCBIfam" id="NF000995">
    <property type="entry name" value="PRK00104.1-4"/>
    <property type="match status" value="1"/>
</dbReference>
<evidence type="ECO:0000313" key="7">
    <source>
        <dbReference type="Proteomes" id="UP000660110"/>
    </source>
</evidence>
<dbReference type="EMBL" id="BMEL01000001">
    <property type="protein sequence ID" value="GGF08962.1"/>
    <property type="molecule type" value="Genomic_DNA"/>
</dbReference>